<organism evidence="1 2">
    <name type="scientific">Ureibacillus yapensis</name>
    <dbReference type="NCBI Taxonomy" id="2304605"/>
    <lineage>
        <taxon>Bacteria</taxon>
        <taxon>Bacillati</taxon>
        <taxon>Bacillota</taxon>
        <taxon>Bacilli</taxon>
        <taxon>Bacillales</taxon>
        <taxon>Caryophanaceae</taxon>
        <taxon>Ureibacillus</taxon>
    </lineage>
</organism>
<evidence type="ECO:0000313" key="2">
    <source>
        <dbReference type="Proteomes" id="UP000265692"/>
    </source>
</evidence>
<dbReference type="RefSeq" id="WP_118875600.1">
    <property type="nucleotide sequence ID" value="NZ_QWEI01000002.1"/>
</dbReference>
<dbReference type="OrthoDB" id="2453173at2"/>
<gene>
    <name evidence="1" type="ORF">D1B33_06740</name>
</gene>
<reference evidence="1 2" key="1">
    <citation type="submission" date="2018-08" db="EMBL/GenBank/DDBJ databases">
        <title>Lysinibacillus sp. YLB-03 draft genome sequence.</title>
        <authorList>
            <person name="Yu L."/>
        </authorList>
    </citation>
    <scope>NUCLEOTIDE SEQUENCE [LARGE SCALE GENOMIC DNA]</scope>
    <source>
        <strain evidence="1 2">YLB-03</strain>
    </source>
</reference>
<evidence type="ECO:0000313" key="1">
    <source>
        <dbReference type="EMBL" id="RHW38567.1"/>
    </source>
</evidence>
<protein>
    <submittedName>
        <fullName evidence="1">Uncharacterized protein</fullName>
    </submittedName>
</protein>
<comment type="caution">
    <text evidence="1">The sequence shown here is derived from an EMBL/GenBank/DDBJ whole genome shotgun (WGS) entry which is preliminary data.</text>
</comment>
<accession>A0A396SHM8</accession>
<proteinExistence type="predicted"/>
<sequence length="157" mass="19196">MFLQALFKQQKKEEIEISAAEKFLTIVRELLNKELPEHRSHHHILYTANTRLEIFRNLLTHHRSQSNVHQKLGNFHSEMYEQIGKKVSELQCLVDGYMELNIDIKQMNHRLHFYHDKIHYLYENYTQFQDRQYIEEYSTFFWQALKMDALEIIRKVL</sequence>
<dbReference type="AlphaFoldDB" id="A0A396SHM8"/>
<dbReference type="Proteomes" id="UP000265692">
    <property type="component" value="Unassembled WGS sequence"/>
</dbReference>
<keyword evidence="2" id="KW-1185">Reference proteome</keyword>
<dbReference type="EMBL" id="QWEI01000002">
    <property type="protein sequence ID" value="RHW38567.1"/>
    <property type="molecule type" value="Genomic_DNA"/>
</dbReference>
<name>A0A396SHM8_9BACL</name>